<dbReference type="GO" id="GO:0043495">
    <property type="term" value="F:protein-membrane adaptor activity"/>
    <property type="evidence" value="ECO:0007669"/>
    <property type="project" value="TreeGrafter"/>
</dbReference>
<feature type="compositionally biased region" description="Low complexity" evidence="12">
    <location>
        <begin position="211"/>
        <end position="232"/>
    </location>
</feature>
<evidence type="ECO:0000256" key="1">
    <source>
        <dbReference type="ARBA" id="ARBA00004406"/>
    </source>
</evidence>
<dbReference type="GO" id="GO:0005789">
    <property type="term" value="C:endoplasmic reticulum membrane"/>
    <property type="evidence" value="ECO:0007669"/>
    <property type="project" value="UniProtKB-SubCell"/>
</dbReference>
<dbReference type="GO" id="GO:0000045">
    <property type="term" value="P:autophagosome assembly"/>
    <property type="evidence" value="ECO:0007669"/>
    <property type="project" value="TreeGrafter"/>
</dbReference>
<feature type="compositionally biased region" description="Basic and acidic residues" evidence="12">
    <location>
        <begin position="281"/>
        <end position="290"/>
    </location>
</feature>
<dbReference type="PANTHER" id="PTHR13190">
    <property type="entry name" value="AUTOPHAGY-RELATED 2, ISOFORM A"/>
    <property type="match status" value="1"/>
</dbReference>
<evidence type="ECO:0000256" key="9">
    <source>
        <dbReference type="ARBA" id="ARBA00023136"/>
    </source>
</evidence>
<keyword evidence="6" id="KW-0256">Endoplasmic reticulum</keyword>
<dbReference type="GO" id="GO:0006869">
    <property type="term" value="P:lipid transport"/>
    <property type="evidence" value="ECO:0007669"/>
    <property type="project" value="UniProtKB-KW"/>
</dbReference>
<feature type="region of interest" description="Disordered" evidence="12">
    <location>
        <begin position="197"/>
        <end position="365"/>
    </location>
</feature>
<evidence type="ECO:0000256" key="6">
    <source>
        <dbReference type="ARBA" id="ARBA00022824"/>
    </source>
</evidence>
<organism evidence="13 14">
    <name type="scientific">Accipiter nisus</name>
    <name type="common">Eurasian sparrowhawk</name>
    <dbReference type="NCBI Taxonomy" id="211598"/>
    <lineage>
        <taxon>Eukaryota</taxon>
        <taxon>Metazoa</taxon>
        <taxon>Chordata</taxon>
        <taxon>Craniata</taxon>
        <taxon>Vertebrata</taxon>
        <taxon>Euteleostomi</taxon>
        <taxon>Archelosauria</taxon>
        <taxon>Archosauria</taxon>
        <taxon>Dinosauria</taxon>
        <taxon>Saurischia</taxon>
        <taxon>Theropoda</taxon>
        <taxon>Coelurosauria</taxon>
        <taxon>Aves</taxon>
        <taxon>Neognathae</taxon>
        <taxon>Neoaves</taxon>
        <taxon>Telluraves</taxon>
        <taxon>Accipitrimorphae</taxon>
        <taxon>Accipitriformes</taxon>
        <taxon>Accipitridae</taxon>
        <taxon>Accipitrinae</taxon>
        <taxon>Accipiter</taxon>
    </lineage>
</organism>
<protein>
    <recommendedName>
        <fullName evidence="4">Autophagy-related protein 2</fullName>
    </recommendedName>
</protein>
<accession>A0A8B9N0P1</accession>
<dbReference type="GO" id="GO:0032266">
    <property type="term" value="F:phosphatidylinositol-3-phosphate binding"/>
    <property type="evidence" value="ECO:0007669"/>
    <property type="project" value="TreeGrafter"/>
</dbReference>
<feature type="compositionally biased region" description="Gly residues" evidence="12">
    <location>
        <begin position="233"/>
        <end position="251"/>
    </location>
</feature>
<dbReference type="PANTHER" id="PTHR13190:SF1">
    <property type="entry name" value="AUTOPHAGY-RELATED 2, ISOFORM A"/>
    <property type="match status" value="1"/>
</dbReference>
<evidence type="ECO:0000256" key="12">
    <source>
        <dbReference type="SAM" id="MobiDB-lite"/>
    </source>
</evidence>
<keyword evidence="14" id="KW-1185">Reference proteome</keyword>
<reference evidence="13" key="1">
    <citation type="submission" date="2025-08" db="UniProtKB">
        <authorList>
            <consortium name="Ensembl"/>
        </authorList>
    </citation>
    <scope>IDENTIFICATION</scope>
</reference>
<dbReference type="GO" id="GO:0034045">
    <property type="term" value="C:phagophore assembly site membrane"/>
    <property type="evidence" value="ECO:0007669"/>
    <property type="project" value="UniProtKB-SubCell"/>
</dbReference>
<name>A0A8B9N0P1_9AVES</name>
<feature type="compositionally biased region" description="Pro residues" evidence="12">
    <location>
        <begin position="268"/>
        <end position="280"/>
    </location>
</feature>
<dbReference type="InterPro" id="IPR026849">
    <property type="entry name" value="ATG2"/>
</dbReference>
<dbReference type="GO" id="GO:0061908">
    <property type="term" value="C:phagophore"/>
    <property type="evidence" value="ECO:0007669"/>
    <property type="project" value="TreeGrafter"/>
</dbReference>
<feature type="compositionally biased region" description="Pro residues" evidence="12">
    <location>
        <begin position="315"/>
        <end position="324"/>
    </location>
</feature>
<comment type="similarity">
    <text evidence="3">Belongs to the ATG2 family.</text>
</comment>
<keyword evidence="9" id="KW-0472">Membrane</keyword>
<dbReference type="Proteomes" id="UP000694541">
    <property type="component" value="Unplaced"/>
</dbReference>
<keyword evidence="8" id="KW-0445">Lipid transport</keyword>
<dbReference type="Ensembl" id="ENSANIT00000015808.1">
    <property type="protein sequence ID" value="ENSANIP00000015280.1"/>
    <property type="gene ID" value="ENSANIG00000010404.1"/>
</dbReference>
<proteinExistence type="inferred from homology"/>
<dbReference type="GO" id="GO:0061723">
    <property type="term" value="P:glycophagy"/>
    <property type="evidence" value="ECO:0007669"/>
    <property type="project" value="TreeGrafter"/>
</dbReference>
<sequence length="365" mass="38045">MEQGALAGILIGLARLNCSQLRLKRLCHRQGLLGLGKVLSFAVTEWLRDIRCHQLPGLLGGVAPVHAVLRLCECPRRPRLFPLCPQHPPNRPQLRRVTGAVVARSAVSPLWPGAGLAVVACHRRVLACHRRVLACHWRVTGVSWCDPSVSWWTGDSGDMSPACPGVLLVCPRRVLACPGVAGVGVSPACSAVFWGWGGGRGDPRRPPPDTVPVRRAGAAGPAGAAAAAAAGGSPWGGDAGGDAGGDTGGHRPGGRLRLRRHRPRHPPAARPPGGDPPPPENTRDPPRDPKTALGPLPGTPKLSWDPQTAPGQTAPGPPPGPPNCPGTNCPGTPPGTPKLSWDPQTAPGPPQNHQNFPGTPKLPWD</sequence>
<evidence type="ECO:0000256" key="4">
    <source>
        <dbReference type="ARBA" id="ARBA00018070"/>
    </source>
</evidence>
<evidence type="ECO:0000256" key="5">
    <source>
        <dbReference type="ARBA" id="ARBA00022448"/>
    </source>
</evidence>
<evidence type="ECO:0000256" key="8">
    <source>
        <dbReference type="ARBA" id="ARBA00023055"/>
    </source>
</evidence>
<evidence type="ECO:0000256" key="7">
    <source>
        <dbReference type="ARBA" id="ARBA00023006"/>
    </source>
</evidence>
<evidence type="ECO:0000256" key="3">
    <source>
        <dbReference type="ARBA" id="ARBA00009714"/>
    </source>
</evidence>
<feature type="compositionally biased region" description="Basic residues" evidence="12">
    <location>
        <begin position="252"/>
        <end position="267"/>
    </location>
</feature>
<dbReference type="GO" id="GO:0034727">
    <property type="term" value="P:piecemeal microautophagy of the nucleus"/>
    <property type="evidence" value="ECO:0007669"/>
    <property type="project" value="TreeGrafter"/>
</dbReference>
<reference evidence="13" key="2">
    <citation type="submission" date="2025-09" db="UniProtKB">
        <authorList>
            <consortium name="Ensembl"/>
        </authorList>
    </citation>
    <scope>IDENTIFICATION</scope>
</reference>
<dbReference type="GO" id="GO:0000422">
    <property type="term" value="P:autophagy of mitochondrion"/>
    <property type="evidence" value="ECO:0007669"/>
    <property type="project" value="TreeGrafter"/>
</dbReference>
<keyword evidence="7" id="KW-0072">Autophagy</keyword>
<evidence type="ECO:0000313" key="13">
    <source>
        <dbReference type="Ensembl" id="ENSANIP00000015280.1"/>
    </source>
</evidence>
<evidence type="ECO:0000256" key="10">
    <source>
        <dbReference type="ARBA" id="ARBA00024479"/>
    </source>
</evidence>
<dbReference type="GO" id="GO:0061709">
    <property type="term" value="P:reticulophagy"/>
    <property type="evidence" value="ECO:0007669"/>
    <property type="project" value="TreeGrafter"/>
</dbReference>
<comment type="catalytic activity">
    <reaction evidence="11">
        <text>a 1,2-diacyl-sn-glycero-3-phosphoethanolamine(in) = a 1,2-diacyl-sn-glycero-3-phosphoethanolamine(out)</text>
        <dbReference type="Rhea" id="RHEA:38895"/>
        <dbReference type="ChEBI" id="CHEBI:64612"/>
    </reaction>
</comment>
<evidence type="ECO:0000313" key="14">
    <source>
        <dbReference type="Proteomes" id="UP000694541"/>
    </source>
</evidence>
<comment type="catalytic activity">
    <reaction evidence="10">
        <text>a 1,2-diacyl-sn-glycero-3-phospho-L-serine(in) = a 1,2-diacyl-sn-glycero-3-phospho-L-serine(out)</text>
        <dbReference type="Rhea" id="RHEA:38663"/>
        <dbReference type="ChEBI" id="CHEBI:57262"/>
    </reaction>
</comment>
<dbReference type="AlphaFoldDB" id="A0A8B9N0P1"/>
<evidence type="ECO:0000256" key="2">
    <source>
        <dbReference type="ARBA" id="ARBA00004623"/>
    </source>
</evidence>
<evidence type="ECO:0000256" key="11">
    <source>
        <dbReference type="ARBA" id="ARBA00024615"/>
    </source>
</evidence>
<comment type="subcellular location">
    <subcellularLocation>
        <location evidence="1">Endoplasmic reticulum membrane</location>
        <topology evidence="1">Peripheral membrane protein</topology>
    </subcellularLocation>
    <subcellularLocation>
        <location evidence="2">Preautophagosomal structure membrane</location>
        <topology evidence="2">Peripheral membrane protein</topology>
    </subcellularLocation>
</comment>
<keyword evidence="5" id="KW-0813">Transport</keyword>